<organism evidence="3 4">
    <name type="scientific">Sporosarcina globispora</name>
    <name type="common">Bacillus globisporus</name>
    <dbReference type="NCBI Taxonomy" id="1459"/>
    <lineage>
        <taxon>Bacteria</taxon>
        <taxon>Bacillati</taxon>
        <taxon>Bacillota</taxon>
        <taxon>Bacilli</taxon>
        <taxon>Bacillales</taxon>
        <taxon>Caryophanaceae</taxon>
        <taxon>Sporosarcina</taxon>
    </lineage>
</organism>
<dbReference type="InterPro" id="IPR029000">
    <property type="entry name" value="Cyclophilin-like_dom_sf"/>
</dbReference>
<keyword evidence="4" id="KW-1185">Reference proteome</keyword>
<comment type="caution">
    <text evidence="3">The sequence shown here is derived from an EMBL/GenBank/DDBJ whole genome shotgun (WGS) entry which is preliminary data.</text>
</comment>
<evidence type="ECO:0000259" key="1">
    <source>
        <dbReference type="Pfam" id="PF05913"/>
    </source>
</evidence>
<proteinExistence type="predicted"/>
<feature type="domain" description="6-phospho-N-acetylmuramidase N-terminal" evidence="2">
    <location>
        <begin position="4"/>
        <end position="238"/>
    </location>
</feature>
<sequence>MKRIGVSLYPAKSSFERDRAYLDLAKKYGFTRIFTSLLEIDGDKDEVVNKFRNIIEYGNSIGMDTILDINPELFEQLNISYNDLAFFKELGASGIRLDLGFTGAEEAKMTKNPYGLIIEVNMSGGTRYIDNIMSYQPNTEHLYASHNFYPQRYSGISQRHFEQTTSVFNGHHLHTGAFVTSQEGELGPWPVQTGLPTLEHHRNLTIHAQVSHFRLMGTIHDLLIGNAYASEEELKAMSEAYLNTHPAFEIEFLSNVSELEKKMILDEVHQYRGDQSEYMIRSSATRVKYNNEDIPANNTRSIKKGDIVICNNHFGQYRGEIQIALKDMENEGNRNKVGHLPEESIFLLDYLKPWSSFMFKHS</sequence>
<dbReference type="Gene3D" id="3.20.20.70">
    <property type="entry name" value="Aldolase class I"/>
    <property type="match status" value="1"/>
</dbReference>
<dbReference type="EMBL" id="LGUF01000007">
    <property type="protein sequence ID" value="KON87937.1"/>
    <property type="molecule type" value="Genomic_DNA"/>
</dbReference>
<dbReference type="InterPro" id="IPR008589">
    <property type="entry name" value="MupG"/>
</dbReference>
<dbReference type="Gene3D" id="2.40.100.10">
    <property type="entry name" value="Cyclophilin-like"/>
    <property type="match status" value="1"/>
</dbReference>
<dbReference type="InterPro" id="IPR043894">
    <property type="entry name" value="MupG_C"/>
</dbReference>
<dbReference type="InterPro" id="IPR043797">
    <property type="entry name" value="MupG_N"/>
</dbReference>
<protein>
    <recommendedName>
        <fullName evidence="5">Outer surface protein</fullName>
    </recommendedName>
</protein>
<dbReference type="Pfam" id="PF19200">
    <property type="entry name" value="MupG_N"/>
    <property type="match status" value="1"/>
</dbReference>
<feature type="domain" description="6-phospho-N-acetylmuramidase C-terminal" evidence="1">
    <location>
        <begin position="247"/>
        <end position="360"/>
    </location>
</feature>
<accession>A0A0M0GEM1</accession>
<dbReference type="PANTHER" id="PTHR38435:SF1">
    <property type="entry name" value="DUF871 DOMAIN-CONTAINING PROTEIN"/>
    <property type="match status" value="1"/>
</dbReference>
<dbReference type="OrthoDB" id="5809921at2"/>
<dbReference type="Proteomes" id="UP000037109">
    <property type="component" value="Unassembled WGS sequence"/>
</dbReference>
<name>A0A0M0GEM1_SPOGL</name>
<dbReference type="PANTHER" id="PTHR38435">
    <property type="match status" value="1"/>
</dbReference>
<dbReference type="AlphaFoldDB" id="A0A0M0GEM1"/>
<dbReference type="SUPFAM" id="SSF51445">
    <property type="entry name" value="(Trans)glycosidases"/>
    <property type="match status" value="1"/>
</dbReference>
<gene>
    <name evidence="3" type="ORF">AF332_14620</name>
</gene>
<dbReference type="SUPFAM" id="SSF50891">
    <property type="entry name" value="Cyclophilin-like"/>
    <property type="match status" value="1"/>
</dbReference>
<dbReference type="Pfam" id="PF05913">
    <property type="entry name" value="MupG_C"/>
    <property type="match status" value="1"/>
</dbReference>
<evidence type="ECO:0008006" key="5">
    <source>
        <dbReference type="Google" id="ProtNLM"/>
    </source>
</evidence>
<evidence type="ECO:0000259" key="2">
    <source>
        <dbReference type="Pfam" id="PF19200"/>
    </source>
</evidence>
<dbReference type="InterPro" id="IPR017853">
    <property type="entry name" value="GH"/>
</dbReference>
<evidence type="ECO:0000313" key="3">
    <source>
        <dbReference type="EMBL" id="KON87937.1"/>
    </source>
</evidence>
<dbReference type="PATRIC" id="fig|1459.3.peg.3159"/>
<dbReference type="STRING" id="1459.AF332_14620"/>
<evidence type="ECO:0000313" key="4">
    <source>
        <dbReference type="Proteomes" id="UP000037109"/>
    </source>
</evidence>
<dbReference type="RefSeq" id="WP_053435292.1">
    <property type="nucleotide sequence ID" value="NZ_LGUF01000007.1"/>
</dbReference>
<dbReference type="InterPro" id="IPR013785">
    <property type="entry name" value="Aldolase_TIM"/>
</dbReference>
<reference evidence="4" key="1">
    <citation type="submission" date="2015-07" db="EMBL/GenBank/DDBJ databases">
        <title>Fjat-10036 dsm4.</title>
        <authorList>
            <person name="Liu B."/>
            <person name="Wang J."/>
            <person name="Zhu Y."/>
            <person name="Liu G."/>
            <person name="Chen Q."/>
            <person name="Chen Z."/>
            <person name="Lan J."/>
            <person name="Che J."/>
            <person name="Ge C."/>
            <person name="Shi H."/>
            <person name="Pan Z."/>
            <person name="Liu X."/>
        </authorList>
    </citation>
    <scope>NUCLEOTIDE SEQUENCE [LARGE SCALE GENOMIC DNA]</scope>
    <source>
        <strain evidence="4">DSM 4</strain>
    </source>
</reference>